<reference evidence="1" key="2">
    <citation type="submission" date="2020-11" db="EMBL/GenBank/DDBJ databases">
        <authorList>
            <consortium name="DOE Joint Genome Institute"/>
            <person name="Kuo A."/>
            <person name="Miyauchi S."/>
            <person name="Kiss E."/>
            <person name="Drula E."/>
            <person name="Kohler A."/>
            <person name="Sanchez-Garcia M."/>
            <person name="Andreopoulos B."/>
            <person name="Barry K.W."/>
            <person name="Bonito G."/>
            <person name="Buee M."/>
            <person name="Carver A."/>
            <person name="Chen C."/>
            <person name="Cichocki N."/>
            <person name="Clum A."/>
            <person name="Culley D."/>
            <person name="Crous P.W."/>
            <person name="Fauchery L."/>
            <person name="Girlanda M."/>
            <person name="Hayes R."/>
            <person name="Keri Z."/>
            <person name="Labutti K."/>
            <person name="Lipzen A."/>
            <person name="Lombard V."/>
            <person name="Magnuson J."/>
            <person name="Maillard F."/>
            <person name="Morin E."/>
            <person name="Murat C."/>
            <person name="Nolan M."/>
            <person name="Ohm R."/>
            <person name="Pangilinan J."/>
            <person name="Pereira M."/>
            <person name="Perotto S."/>
            <person name="Peter M."/>
            <person name="Riley R."/>
            <person name="Sitrit Y."/>
            <person name="Stielow B."/>
            <person name="Szollosi G."/>
            <person name="Zifcakova L."/>
            <person name="Stursova M."/>
            <person name="Spatafora J.W."/>
            <person name="Tedersoo L."/>
            <person name="Vaario L.-M."/>
            <person name="Yamada A."/>
            <person name="Yan M."/>
            <person name="Wang P."/>
            <person name="Xu J."/>
            <person name="Bruns T."/>
            <person name="Baldrian P."/>
            <person name="Vilgalys R."/>
            <person name="Henrissat B."/>
            <person name="Grigoriev I.V."/>
            <person name="Hibbett D."/>
            <person name="Nagy L.G."/>
            <person name="Martin F.M."/>
        </authorList>
    </citation>
    <scope>NUCLEOTIDE SEQUENCE</scope>
    <source>
        <strain evidence="1">UH-Tt-Lm1</strain>
    </source>
</reference>
<accession>A0A9P6HUG3</accession>
<dbReference type="InterPro" id="IPR027706">
    <property type="entry name" value="PGP_Pase"/>
</dbReference>
<comment type="caution">
    <text evidence="1">The sequence shown here is derived from an EMBL/GenBank/DDBJ whole genome shotgun (WGS) entry which is preliminary data.</text>
</comment>
<dbReference type="OrthoDB" id="198652at2759"/>
<name>A0A9P6HUG3_9AGAM</name>
<organism evidence="1 2">
    <name type="scientific">Thelephora terrestris</name>
    <dbReference type="NCBI Taxonomy" id="56493"/>
    <lineage>
        <taxon>Eukaryota</taxon>
        <taxon>Fungi</taxon>
        <taxon>Dikarya</taxon>
        <taxon>Basidiomycota</taxon>
        <taxon>Agaricomycotina</taxon>
        <taxon>Agaricomycetes</taxon>
        <taxon>Thelephorales</taxon>
        <taxon>Thelephoraceae</taxon>
        <taxon>Thelephora</taxon>
    </lineage>
</organism>
<dbReference type="GO" id="GO:0008962">
    <property type="term" value="F:phosphatidylglycerophosphatase activity"/>
    <property type="evidence" value="ECO:0007669"/>
    <property type="project" value="InterPro"/>
</dbReference>
<reference evidence="1" key="1">
    <citation type="journal article" date="2020" name="Nat. Commun.">
        <title>Large-scale genome sequencing of mycorrhizal fungi provides insights into the early evolution of symbiotic traits.</title>
        <authorList>
            <person name="Miyauchi S."/>
            <person name="Kiss E."/>
            <person name="Kuo A."/>
            <person name="Drula E."/>
            <person name="Kohler A."/>
            <person name="Sanchez-Garcia M."/>
            <person name="Morin E."/>
            <person name="Andreopoulos B."/>
            <person name="Barry K.W."/>
            <person name="Bonito G."/>
            <person name="Buee M."/>
            <person name="Carver A."/>
            <person name="Chen C."/>
            <person name="Cichocki N."/>
            <person name="Clum A."/>
            <person name="Culley D."/>
            <person name="Crous P.W."/>
            <person name="Fauchery L."/>
            <person name="Girlanda M."/>
            <person name="Hayes R.D."/>
            <person name="Keri Z."/>
            <person name="LaButti K."/>
            <person name="Lipzen A."/>
            <person name="Lombard V."/>
            <person name="Magnuson J."/>
            <person name="Maillard F."/>
            <person name="Murat C."/>
            <person name="Nolan M."/>
            <person name="Ohm R.A."/>
            <person name="Pangilinan J."/>
            <person name="Pereira M.F."/>
            <person name="Perotto S."/>
            <person name="Peter M."/>
            <person name="Pfister S."/>
            <person name="Riley R."/>
            <person name="Sitrit Y."/>
            <person name="Stielow J.B."/>
            <person name="Szollosi G."/>
            <person name="Zifcakova L."/>
            <person name="Stursova M."/>
            <person name="Spatafora J.W."/>
            <person name="Tedersoo L."/>
            <person name="Vaario L.M."/>
            <person name="Yamada A."/>
            <person name="Yan M."/>
            <person name="Wang P."/>
            <person name="Xu J."/>
            <person name="Bruns T."/>
            <person name="Baldrian P."/>
            <person name="Vilgalys R."/>
            <person name="Dunand C."/>
            <person name="Henrissat B."/>
            <person name="Grigoriev I.V."/>
            <person name="Hibbett D."/>
            <person name="Nagy L.G."/>
            <person name="Martin F.M."/>
        </authorList>
    </citation>
    <scope>NUCLEOTIDE SEQUENCE</scope>
    <source>
        <strain evidence="1">UH-Tt-Lm1</strain>
    </source>
</reference>
<evidence type="ECO:0000313" key="2">
    <source>
        <dbReference type="Proteomes" id="UP000736335"/>
    </source>
</evidence>
<evidence type="ECO:0000313" key="1">
    <source>
        <dbReference type="EMBL" id="KAF9792551.1"/>
    </source>
</evidence>
<dbReference type="Gene3D" id="3.40.50.1000">
    <property type="entry name" value="HAD superfamily/HAD-like"/>
    <property type="match status" value="1"/>
</dbReference>
<keyword evidence="2" id="KW-1185">Reference proteome</keyword>
<dbReference type="EMBL" id="WIUZ02000001">
    <property type="protein sequence ID" value="KAF9792551.1"/>
    <property type="molecule type" value="Genomic_DNA"/>
</dbReference>
<dbReference type="InterPro" id="IPR023214">
    <property type="entry name" value="HAD_sf"/>
</dbReference>
<sequence length="282" mass="31101">MGDTHTRAKRVIGPNRLSPTTTVLTSISAGHCPRDLMPLNIPGILVPFHLLINPRLVIPALSVRDIRQLDFVALKAAGYRGAVVDKDNCLTLPHHDELVPELTDAWRECRHTFGEGNVLVVSNSAGTPQYDAGGIQAESISYHLQVPVLRHNTPKPGYSCIQGVRNYFGSLPDAVKDGELVVIGDRIFTDVVMANRMKSGDNGRGPLAIWTSGVWAKEAMGMRWIEKKLVEAVTRSTNGESQFTTQFLKPQALEKCNDDPAPQPDRPNADIFEGIWKHLVRK</sequence>
<dbReference type="InterPro" id="IPR036412">
    <property type="entry name" value="HAD-like_sf"/>
</dbReference>
<proteinExistence type="predicted"/>
<protein>
    <submittedName>
        <fullName evidence="1">HAD phosphatase</fullName>
    </submittedName>
</protein>
<dbReference type="Pfam" id="PF09419">
    <property type="entry name" value="PGP_phosphatase"/>
    <property type="match status" value="1"/>
</dbReference>
<gene>
    <name evidence="1" type="ORF">BJ322DRAFT_55538</name>
</gene>
<dbReference type="SUPFAM" id="SSF56784">
    <property type="entry name" value="HAD-like"/>
    <property type="match status" value="1"/>
</dbReference>
<dbReference type="Proteomes" id="UP000736335">
    <property type="component" value="Unassembled WGS sequence"/>
</dbReference>
<dbReference type="AlphaFoldDB" id="A0A9P6HUG3"/>